<protein>
    <submittedName>
        <fullName evidence="1">Uncharacterized protein</fullName>
    </submittedName>
</protein>
<accession>A0A7C9LCZ3</accession>
<reference evidence="1 2" key="1">
    <citation type="submission" date="2019-09" db="EMBL/GenBank/DDBJ databases">
        <title>Prevotella A2879 sp. nov., isolated from an abscess of a patient.</title>
        <authorList>
            <person name="Buhl M."/>
            <person name="Oberhettinger P."/>
        </authorList>
    </citation>
    <scope>NUCLEOTIDE SEQUENCE [LARGE SCALE GENOMIC DNA]</scope>
    <source>
        <strain evidence="1 2">A2879</strain>
    </source>
</reference>
<evidence type="ECO:0000313" key="1">
    <source>
        <dbReference type="EMBL" id="MUL27317.1"/>
    </source>
</evidence>
<gene>
    <name evidence="1" type="ORF">F0475_03080</name>
</gene>
<dbReference type="AlphaFoldDB" id="A0A7C9LCZ3"/>
<name>A0A7C9LCZ3_9BACT</name>
<keyword evidence="2" id="KW-1185">Reference proteome</keyword>
<sequence>MDKYSCYMPQCPRRESCTLWHIAQQEIAEEYVFLSVTNPLLIEQAGGYSQCPKYYEWKLRRFARGMRWRYGTLTGNAEAEIHERLKDAFGFTQIGRMRRGDVVISPEEQAQIREIFEEVAPGAEPEFIAFEEHYIKPPRRK</sequence>
<comment type="caution">
    <text evidence="1">The sequence shown here is derived from an EMBL/GenBank/DDBJ whole genome shotgun (WGS) entry which is preliminary data.</text>
</comment>
<dbReference type="Pfam" id="PF19555">
    <property type="entry name" value="DUF6078"/>
    <property type="match status" value="1"/>
</dbReference>
<dbReference type="Proteomes" id="UP000482295">
    <property type="component" value="Unassembled WGS sequence"/>
</dbReference>
<dbReference type="InterPro" id="IPR045724">
    <property type="entry name" value="DUF6078"/>
</dbReference>
<dbReference type="RefSeq" id="WP_155715309.1">
    <property type="nucleotide sequence ID" value="NZ_VVIQ01000002.1"/>
</dbReference>
<organism evidence="1 2">
    <name type="scientific">Prevotella vespertina</name>
    <dbReference type="NCBI Taxonomy" id="2608404"/>
    <lineage>
        <taxon>Bacteria</taxon>
        <taxon>Pseudomonadati</taxon>
        <taxon>Bacteroidota</taxon>
        <taxon>Bacteroidia</taxon>
        <taxon>Bacteroidales</taxon>
        <taxon>Prevotellaceae</taxon>
        <taxon>Prevotella</taxon>
    </lineage>
</organism>
<dbReference type="EMBL" id="VVIQ01000002">
    <property type="protein sequence ID" value="MUL27317.1"/>
    <property type="molecule type" value="Genomic_DNA"/>
</dbReference>
<evidence type="ECO:0000313" key="2">
    <source>
        <dbReference type="Proteomes" id="UP000482295"/>
    </source>
</evidence>
<proteinExistence type="predicted"/>